<protein>
    <recommendedName>
        <fullName evidence="6">tRNA modification GTPase MnmE</fullName>
        <ecNumber evidence="6">3.6.-.-</ecNumber>
    </recommendedName>
</protein>
<feature type="binding site" evidence="6">
    <location>
        <position position="243"/>
    </location>
    <ligand>
        <name>K(+)</name>
        <dbReference type="ChEBI" id="CHEBI:29103"/>
    </ligand>
</feature>
<comment type="cofactor">
    <cofactor evidence="6">
        <name>K(+)</name>
        <dbReference type="ChEBI" id="CHEBI:29103"/>
    </cofactor>
    <text evidence="6">Binds 1 potassium ion per subunit.</text>
</comment>
<evidence type="ECO:0000256" key="1">
    <source>
        <dbReference type="ARBA" id="ARBA00011043"/>
    </source>
</evidence>
<dbReference type="Proteomes" id="UP000005307">
    <property type="component" value="Chromosome"/>
</dbReference>
<keyword evidence="5 6" id="KW-0342">GTP-binding</keyword>
<organism evidence="8 9">
    <name type="scientific">Octadecabacter antarcticus 307</name>
    <dbReference type="NCBI Taxonomy" id="391626"/>
    <lineage>
        <taxon>Bacteria</taxon>
        <taxon>Pseudomonadati</taxon>
        <taxon>Pseudomonadota</taxon>
        <taxon>Alphaproteobacteria</taxon>
        <taxon>Rhodobacterales</taxon>
        <taxon>Roseobacteraceae</taxon>
        <taxon>Octadecabacter</taxon>
    </lineage>
</organism>
<evidence type="ECO:0000313" key="9">
    <source>
        <dbReference type="Proteomes" id="UP000005307"/>
    </source>
</evidence>
<dbReference type="InterPro" id="IPR027417">
    <property type="entry name" value="P-loop_NTPase"/>
</dbReference>
<dbReference type="InterPro" id="IPR006073">
    <property type="entry name" value="GTP-bd"/>
</dbReference>
<dbReference type="NCBIfam" id="TIGR00231">
    <property type="entry name" value="small_GTP"/>
    <property type="match status" value="1"/>
</dbReference>
<gene>
    <name evidence="6 8" type="primary">mnmE</name>
    <name evidence="6" type="synonym">trmE</name>
    <name evidence="8" type="ORF">OAN307_c48000</name>
</gene>
<dbReference type="InterPro" id="IPR004520">
    <property type="entry name" value="GTPase_MnmE"/>
</dbReference>
<feature type="binding site" evidence="6">
    <location>
        <begin position="243"/>
        <end position="249"/>
    </location>
    <ligand>
        <name>GTP</name>
        <dbReference type="ChEBI" id="CHEBI:37565"/>
    </ligand>
</feature>
<dbReference type="AlphaFoldDB" id="M9RJX9"/>
<dbReference type="InterPro" id="IPR018948">
    <property type="entry name" value="GTP-bd_TrmE_N"/>
</dbReference>
<dbReference type="PRINTS" id="PR00326">
    <property type="entry name" value="GTP1OBG"/>
</dbReference>
<comment type="caution">
    <text evidence="6">Lacks conserved residue(s) required for the propagation of feature annotation.</text>
</comment>
<dbReference type="GO" id="GO:0002098">
    <property type="term" value="P:tRNA wobble uridine modification"/>
    <property type="evidence" value="ECO:0007669"/>
    <property type="project" value="TreeGrafter"/>
</dbReference>
<dbReference type="SUPFAM" id="SSF103025">
    <property type="entry name" value="Folate-binding domain"/>
    <property type="match status" value="1"/>
</dbReference>
<keyword evidence="6" id="KW-0479">Metal-binding</keyword>
<dbReference type="InterPro" id="IPR031168">
    <property type="entry name" value="G_TrmE"/>
</dbReference>
<feature type="domain" description="TrmE-type G" evidence="7">
    <location>
        <begin position="214"/>
        <end position="354"/>
    </location>
</feature>
<dbReference type="eggNOG" id="COG0486">
    <property type="taxonomic scope" value="Bacteria"/>
</dbReference>
<feature type="binding site" evidence="6">
    <location>
        <position position="431"/>
    </location>
    <ligand>
        <name>(6S)-5-formyl-5,6,7,8-tetrahydrofolate</name>
        <dbReference type="ChEBI" id="CHEBI:57457"/>
    </ligand>
</feature>
<dbReference type="Gene3D" id="3.30.1360.120">
    <property type="entry name" value="Probable tRNA modification gtpase trme, domain 1"/>
    <property type="match status" value="1"/>
</dbReference>
<comment type="subcellular location">
    <subcellularLocation>
        <location evidence="6">Cytoplasm</location>
    </subcellularLocation>
</comment>
<dbReference type="SUPFAM" id="SSF52540">
    <property type="entry name" value="P-loop containing nucleoside triphosphate hydrolases"/>
    <property type="match status" value="1"/>
</dbReference>
<evidence type="ECO:0000256" key="4">
    <source>
        <dbReference type="ARBA" id="ARBA00022958"/>
    </source>
</evidence>
<dbReference type="GO" id="GO:0005737">
    <property type="term" value="C:cytoplasm"/>
    <property type="evidence" value="ECO:0007669"/>
    <property type="project" value="UniProtKB-SubCell"/>
</dbReference>
<dbReference type="EMBL" id="CP003740">
    <property type="protein sequence ID" value="AGI70145.1"/>
    <property type="molecule type" value="Genomic_DNA"/>
</dbReference>
<dbReference type="PROSITE" id="PS51709">
    <property type="entry name" value="G_TRME"/>
    <property type="match status" value="1"/>
</dbReference>
<dbReference type="GO" id="GO:0030488">
    <property type="term" value="P:tRNA methylation"/>
    <property type="evidence" value="ECO:0007669"/>
    <property type="project" value="TreeGrafter"/>
</dbReference>
<comment type="subunit">
    <text evidence="6">Homodimer. Heterotetramer of two MnmE and two MnmG subunits.</text>
</comment>
<evidence type="ECO:0000256" key="6">
    <source>
        <dbReference type="HAMAP-Rule" id="MF_00379"/>
    </source>
</evidence>
<keyword evidence="6 8" id="KW-0378">Hydrolase</keyword>
<feature type="binding site" evidence="6">
    <location>
        <begin position="224"/>
        <end position="229"/>
    </location>
    <ligand>
        <name>GTP</name>
        <dbReference type="ChEBI" id="CHEBI:37565"/>
    </ligand>
</feature>
<feature type="binding site" evidence="6">
    <location>
        <position position="249"/>
    </location>
    <ligand>
        <name>Mg(2+)</name>
        <dbReference type="ChEBI" id="CHEBI:18420"/>
    </ligand>
</feature>
<dbReference type="Gene3D" id="1.20.120.430">
    <property type="entry name" value="tRNA modification GTPase MnmE domain 2"/>
    <property type="match status" value="1"/>
</dbReference>
<evidence type="ECO:0000256" key="2">
    <source>
        <dbReference type="ARBA" id="ARBA00022694"/>
    </source>
</evidence>
<keyword evidence="2 6" id="KW-0819">tRNA processing</keyword>
<evidence type="ECO:0000256" key="3">
    <source>
        <dbReference type="ARBA" id="ARBA00022741"/>
    </source>
</evidence>
<dbReference type="GO" id="GO:0003924">
    <property type="term" value="F:GTPase activity"/>
    <property type="evidence" value="ECO:0007669"/>
    <property type="project" value="UniProtKB-UniRule"/>
</dbReference>
<comment type="function">
    <text evidence="6">Exhibits a very high intrinsic GTPase hydrolysis rate. Involved in the addition of a carboxymethylaminomethyl (cmnm) group at the wobble position (U34) of certain tRNAs, forming tRNA-cmnm(5)s(2)U34.</text>
</comment>
<feature type="binding site" evidence="6">
    <location>
        <position position="224"/>
    </location>
    <ligand>
        <name>K(+)</name>
        <dbReference type="ChEBI" id="CHEBI:29103"/>
    </ligand>
</feature>
<evidence type="ECO:0000259" key="7">
    <source>
        <dbReference type="PROSITE" id="PS51709"/>
    </source>
</evidence>
<dbReference type="PANTHER" id="PTHR42714">
    <property type="entry name" value="TRNA MODIFICATION GTPASE GTPBP3"/>
    <property type="match status" value="1"/>
</dbReference>
<reference evidence="8 9" key="1">
    <citation type="journal article" date="2013" name="PLoS ONE">
        <title>Poles Apart: Arctic and Antarctic Octadecabacter strains Share High Genome Plasticity and a New Type of Xanthorhodopsin.</title>
        <authorList>
            <person name="Vollmers J."/>
            <person name="Voget S."/>
            <person name="Dietrich S."/>
            <person name="Gollnow K."/>
            <person name="Smits M."/>
            <person name="Meyer K."/>
            <person name="Brinkhoff T."/>
            <person name="Simon M."/>
            <person name="Daniel R."/>
        </authorList>
    </citation>
    <scope>NUCLEOTIDE SEQUENCE [LARGE SCALE GENOMIC DNA]</scope>
    <source>
        <strain evidence="8 9">307</strain>
    </source>
</reference>
<feature type="binding site" evidence="6">
    <location>
        <position position="228"/>
    </location>
    <ligand>
        <name>Mg(2+)</name>
        <dbReference type="ChEBI" id="CHEBI:18420"/>
    </ligand>
</feature>
<dbReference type="Pfam" id="PF12631">
    <property type="entry name" value="MnmE_helical"/>
    <property type="match status" value="1"/>
</dbReference>
<evidence type="ECO:0000313" key="8">
    <source>
        <dbReference type="EMBL" id="AGI70145.1"/>
    </source>
</evidence>
<feature type="binding site" evidence="6">
    <location>
        <position position="23"/>
    </location>
    <ligand>
        <name>(6S)-5-formyl-5,6,7,8-tetrahydrofolate</name>
        <dbReference type="ChEBI" id="CHEBI:57457"/>
    </ligand>
</feature>
<dbReference type="EC" id="3.6.-.-" evidence="6"/>
<dbReference type="PANTHER" id="PTHR42714:SF2">
    <property type="entry name" value="TRNA MODIFICATION GTPASE GTPBP3, MITOCHONDRIAL"/>
    <property type="match status" value="1"/>
</dbReference>
<keyword evidence="9" id="KW-1185">Reference proteome</keyword>
<dbReference type="STRING" id="391626.OAN307_c48000"/>
<dbReference type="GO" id="GO:0046872">
    <property type="term" value="F:metal ion binding"/>
    <property type="evidence" value="ECO:0007669"/>
    <property type="project" value="UniProtKB-KW"/>
</dbReference>
<sequence>MIDMDTIFAHATAAGKAGVSIIRVSGPDALKSCESMGAVLGEHDRRLVNLITTDGSLIDQAFSISFGPRRSFTGEQVVELQTHGSPAVVSAVLNRLGALGLRPAEPGEFTRRAMDNGVLDLAQVEGLADLIDAETESQRRQAVRVFQGALGDLASGWRTSLVRAAALLEATIDFVDEDVPVDVYPEVRTLIHVVSKEVRHEAAGVKVRERVRDGFEVALVGPPNSGKSTLLNRLAGREAAITSDIAGTTRDVIEVRMDLDGLPVTILDTAGLRESDDVLEGIGIARGKDRAAAADIRVHLMDNLSSDSVQSDFGLDIYTKSKADLVIPPARDGVSGETGYGMDRLLGQISSHLREQLAGAGVATRMRHQRALETAADALDTVTLGLTVVDMPVDLLSEDLRIAIRSLDSLIGRVDVENVLGEIFSSFCIGK</sequence>
<accession>M9RJX9</accession>
<dbReference type="Pfam" id="PF01926">
    <property type="entry name" value="MMR_HSR1"/>
    <property type="match status" value="1"/>
</dbReference>
<keyword evidence="4 6" id="KW-0630">Potassium</keyword>
<dbReference type="NCBIfam" id="NF003661">
    <property type="entry name" value="PRK05291.1-3"/>
    <property type="match status" value="1"/>
</dbReference>
<dbReference type="HAMAP" id="MF_00379">
    <property type="entry name" value="GTPase_MnmE"/>
    <property type="match status" value="1"/>
</dbReference>
<keyword evidence="6" id="KW-0963">Cytoplasm</keyword>
<name>M9RJX9_9RHOB</name>
<keyword evidence="3 6" id="KW-0547">Nucleotide-binding</keyword>
<dbReference type="GO" id="GO:0005525">
    <property type="term" value="F:GTP binding"/>
    <property type="evidence" value="ECO:0007669"/>
    <property type="project" value="UniProtKB-UniRule"/>
</dbReference>
<feature type="binding site" evidence="6">
    <location>
        <begin position="268"/>
        <end position="271"/>
    </location>
    <ligand>
        <name>GTP</name>
        <dbReference type="ChEBI" id="CHEBI:37565"/>
    </ligand>
</feature>
<dbReference type="HOGENOM" id="CLU_019624_3_1_5"/>
<feature type="binding site" evidence="6">
    <location>
        <position position="118"/>
    </location>
    <ligand>
        <name>(6S)-5-formyl-5,6,7,8-tetrahydrofolate</name>
        <dbReference type="ChEBI" id="CHEBI:57457"/>
    </ligand>
</feature>
<proteinExistence type="inferred from homology"/>
<dbReference type="InterPro" id="IPR027266">
    <property type="entry name" value="TrmE/GcvT-like"/>
</dbReference>
<evidence type="ECO:0000256" key="5">
    <source>
        <dbReference type="ARBA" id="ARBA00023134"/>
    </source>
</evidence>
<comment type="similarity">
    <text evidence="1 6">Belongs to the TRAFAC class TrmE-Era-EngA-EngB-Septin-like GTPase superfamily. TrmE GTPase family.</text>
</comment>
<dbReference type="Gene3D" id="3.40.50.300">
    <property type="entry name" value="P-loop containing nucleotide triphosphate hydrolases"/>
    <property type="match status" value="1"/>
</dbReference>
<dbReference type="CDD" id="cd04164">
    <property type="entry name" value="trmE"/>
    <property type="match status" value="1"/>
</dbReference>
<dbReference type="InterPro" id="IPR005225">
    <property type="entry name" value="Small_GTP-bd"/>
</dbReference>
<dbReference type="InterPro" id="IPR025867">
    <property type="entry name" value="MnmE_helical"/>
</dbReference>
<dbReference type="Pfam" id="PF10396">
    <property type="entry name" value="TrmE_N"/>
    <property type="match status" value="1"/>
</dbReference>
<feature type="binding site" evidence="6">
    <location>
        <position position="79"/>
    </location>
    <ligand>
        <name>(6S)-5-formyl-5,6,7,8-tetrahydrofolate</name>
        <dbReference type="ChEBI" id="CHEBI:57457"/>
    </ligand>
</feature>
<dbReference type="CDD" id="cd14858">
    <property type="entry name" value="TrmE_N"/>
    <property type="match status" value="1"/>
</dbReference>
<keyword evidence="6" id="KW-0460">Magnesium</keyword>
<dbReference type="KEGG" id="oat:OAN307_c48000"/>
<dbReference type="InterPro" id="IPR027368">
    <property type="entry name" value="MnmE_dom2"/>
</dbReference>
<feature type="binding site" evidence="6">
    <location>
        <position position="245"/>
    </location>
    <ligand>
        <name>K(+)</name>
        <dbReference type="ChEBI" id="CHEBI:29103"/>
    </ligand>
</feature>
<dbReference type="SUPFAM" id="SSF116878">
    <property type="entry name" value="TrmE connector domain"/>
    <property type="match status" value="1"/>
</dbReference>
<feature type="binding site" evidence="6">
    <location>
        <position position="248"/>
    </location>
    <ligand>
        <name>K(+)</name>
        <dbReference type="ChEBI" id="CHEBI:29103"/>
    </ligand>
</feature>